<comment type="similarity">
    <text evidence="2">Belongs to the G-protein coupled receptor 3 family.</text>
</comment>
<dbReference type="Pfam" id="PF01094">
    <property type="entry name" value="ANF_receptor"/>
    <property type="match status" value="1"/>
</dbReference>
<evidence type="ECO:0000256" key="11">
    <source>
        <dbReference type="SAM" id="Phobius"/>
    </source>
</evidence>
<dbReference type="Gene3D" id="3.40.50.2300">
    <property type="match status" value="2"/>
</dbReference>
<dbReference type="EMBL" id="CAIIXF020000001">
    <property type="protein sequence ID" value="CAH1776113.1"/>
    <property type="molecule type" value="Genomic_DNA"/>
</dbReference>
<name>A0A8S4N588_OWEFU</name>
<evidence type="ECO:0000256" key="8">
    <source>
        <dbReference type="ARBA" id="ARBA00023170"/>
    </source>
</evidence>
<dbReference type="FunFam" id="3.40.50.2300:FF:000681">
    <property type="entry name" value="Metabotropic glutamate receptor-like Protein"/>
    <property type="match status" value="1"/>
</dbReference>
<keyword evidence="9" id="KW-0325">Glycoprotein</keyword>
<evidence type="ECO:0000256" key="9">
    <source>
        <dbReference type="ARBA" id="ARBA00023180"/>
    </source>
</evidence>
<dbReference type="InterPro" id="IPR017978">
    <property type="entry name" value="GPCR_3_C"/>
</dbReference>
<feature type="transmembrane region" description="Helical" evidence="11">
    <location>
        <begin position="784"/>
        <end position="805"/>
    </location>
</feature>
<dbReference type="PANTHER" id="PTHR24060">
    <property type="entry name" value="METABOTROPIC GLUTAMATE RECEPTOR"/>
    <property type="match status" value="1"/>
</dbReference>
<evidence type="ECO:0000256" key="10">
    <source>
        <dbReference type="ARBA" id="ARBA00023224"/>
    </source>
</evidence>
<dbReference type="InterPro" id="IPR028082">
    <property type="entry name" value="Peripla_BP_I"/>
</dbReference>
<evidence type="ECO:0000256" key="3">
    <source>
        <dbReference type="ARBA" id="ARBA00022475"/>
    </source>
</evidence>
<organism evidence="13 14">
    <name type="scientific">Owenia fusiformis</name>
    <name type="common">Polychaete worm</name>
    <dbReference type="NCBI Taxonomy" id="6347"/>
    <lineage>
        <taxon>Eukaryota</taxon>
        <taxon>Metazoa</taxon>
        <taxon>Spiralia</taxon>
        <taxon>Lophotrochozoa</taxon>
        <taxon>Annelida</taxon>
        <taxon>Polychaeta</taxon>
        <taxon>Sedentaria</taxon>
        <taxon>Canalipalpata</taxon>
        <taxon>Sabellida</taxon>
        <taxon>Oweniida</taxon>
        <taxon>Oweniidae</taxon>
        <taxon>Owenia</taxon>
    </lineage>
</organism>
<dbReference type="PRINTS" id="PR00248">
    <property type="entry name" value="GPCRMGR"/>
</dbReference>
<dbReference type="CDD" id="cd15045">
    <property type="entry name" value="7tmC_mGluRs"/>
    <property type="match status" value="1"/>
</dbReference>
<feature type="transmembrane region" description="Helical" evidence="11">
    <location>
        <begin position="817"/>
        <end position="837"/>
    </location>
</feature>
<evidence type="ECO:0000256" key="7">
    <source>
        <dbReference type="ARBA" id="ARBA00023136"/>
    </source>
</evidence>
<dbReference type="InterPro" id="IPR000162">
    <property type="entry name" value="GPCR_3_mtglu_rcpt"/>
</dbReference>
<dbReference type="InterPro" id="IPR050726">
    <property type="entry name" value="mGluR"/>
</dbReference>
<feature type="transmembrane region" description="Helical" evidence="11">
    <location>
        <begin position="624"/>
        <end position="649"/>
    </location>
</feature>
<evidence type="ECO:0000256" key="4">
    <source>
        <dbReference type="ARBA" id="ARBA00022692"/>
    </source>
</evidence>
<dbReference type="CDD" id="cd06362">
    <property type="entry name" value="PBP1_mGluR"/>
    <property type="match status" value="1"/>
</dbReference>
<sequence>MHGHVRAQEGDITGAGEEGIELATDVKPNTYIEPYRVNVTQKHDIDDEEDEAVWQKQKTYTSRYGNFTWPRREQVAVVEGNITIGGLMMVHERSDSIVCGKVMPQGGIQATEAMLFTLDRINSDPTLKIPGVKLGARIKDDCDRDTYGLEQAVDFVRGSINNIGGSKYECDEESPEVIAGVVGASSSVTSIQVANLLKLFRIPQVSFFSTSPVLSDSNRYPYFMRTIPSDKNQADAMIALVKHFNWTYVSVVYEESSYGQWGFEEVKDRLLQNDICLAMSDKLKKDSGVAAEGAYDDVVKRLKQKSNARGVIVFGSDQEVGELMKAIKRAGMTGHFRWIGSDGWGGRTIVFKDGNQPMVEGAVTVQPFAQPIEGFEDYFLNLTPENNQRNPWFIEYWEDYFRCKYKDSLPTPFNAKYNTSCRGDEMQTKQNGYVAEAQLQYVSDATLAFAVALKRMHQDVCGGNPGLCAEMDPVPGQKLKKYLRESKFTGLSGVPFEFLPNGDGVPSYRILNFRRVPRRPEEFEWVTVGEFRDGELKINNSEIRFTLEETMPMSACSKPCKADEAIIYVSKTKCCWSCVKCYTYQYITANGEECKECPYGTRPSEKKDRCLPIPEEYLRYNSGIAITAMAISTIGIIATSYIIIVFIKYKDTPVVKASGRELSFVLLIGILMCYALTFLLVAKPTDIICGSQRIGVGFCFSICYAAVLTKTNRIARIFRSGKRTAKRPKFISPKSQLIICASVVAVQIIIGAIWLVLRPPKSTYHFPTREENQLVCESAIGPQYIIGFMYPIVLIMVCTFYAFLTRRIPEAFNESKHIGFTMYTTCIIWLAFVPIYFSTANNIEIRLATMCFSISLSGTVLLACMFTPKLYIIILHPERNIRQSMMSGKLTSKTNNSNSARMDSGTQSDAEMEMCERLKTSCSISSGLSTKSTCGTQTLSNGTGTTISTQTLNSIGLQFACEFDDMDVQL</sequence>
<reference evidence="13" key="1">
    <citation type="submission" date="2022-03" db="EMBL/GenBank/DDBJ databases">
        <authorList>
            <person name="Martin C."/>
        </authorList>
    </citation>
    <scope>NUCLEOTIDE SEQUENCE</scope>
</reference>
<keyword evidence="3" id="KW-1003">Cell membrane</keyword>
<accession>A0A8S4N588</accession>
<dbReference type="FunFam" id="2.10.50.30:FF:000001">
    <property type="entry name" value="metabotropic glutamate receptor 1"/>
    <property type="match status" value="1"/>
</dbReference>
<gene>
    <name evidence="13" type="ORF">OFUS_LOCUS3325</name>
</gene>
<dbReference type="InterPro" id="IPR001828">
    <property type="entry name" value="ANF_lig-bd_rcpt"/>
</dbReference>
<feature type="transmembrane region" description="Helical" evidence="11">
    <location>
        <begin position="694"/>
        <end position="715"/>
    </location>
</feature>
<feature type="transmembrane region" description="Helical" evidence="11">
    <location>
        <begin position="843"/>
        <end position="866"/>
    </location>
</feature>
<evidence type="ECO:0000256" key="1">
    <source>
        <dbReference type="ARBA" id="ARBA00004651"/>
    </source>
</evidence>
<dbReference type="PROSITE" id="PS50259">
    <property type="entry name" value="G_PROTEIN_RECEP_F3_4"/>
    <property type="match status" value="1"/>
</dbReference>
<evidence type="ECO:0000256" key="2">
    <source>
        <dbReference type="ARBA" id="ARBA00007242"/>
    </source>
</evidence>
<dbReference type="AlphaFoldDB" id="A0A8S4N588"/>
<feature type="domain" description="G-protein coupled receptors family 3 profile" evidence="12">
    <location>
        <begin position="624"/>
        <end position="889"/>
    </location>
</feature>
<feature type="transmembrane region" description="Helical" evidence="11">
    <location>
        <begin position="661"/>
        <end position="682"/>
    </location>
</feature>
<dbReference type="InterPro" id="IPR000337">
    <property type="entry name" value="GPCR_3"/>
</dbReference>
<evidence type="ECO:0000313" key="13">
    <source>
        <dbReference type="EMBL" id="CAH1776113.1"/>
    </source>
</evidence>
<proteinExistence type="inferred from homology"/>
<evidence type="ECO:0000313" key="14">
    <source>
        <dbReference type="Proteomes" id="UP000749559"/>
    </source>
</evidence>
<dbReference type="PROSITE" id="PS00980">
    <property type="entry name" value="G_PROTEIN_RECEP_F3_2"/>
    <property type="match status" value="1"/>
</dbReference>
<keyword evidence="4 11" id="KW-0812">Transmembrane</keyword>
<feature type="transmembrane region" description="Helical" evidence="11">
    <location>
        <begin position="736"/>
        <end position="757"/>
    </location>
</feature>
<keyword evidence="8" id="KW-0675">Receptor</keyword>
<keyword evidence="14" id="KW-1185">Reference proteome</keyword>
<dbReference type="GO" id="GO:0005886">
    <property type="term" value="C:plasma membrane"/>
    <property type="evidence" value="ECO:0007669"/>
    <property type="project" value="UniProtKB-SubCell"/>
</dbReference>
<keyword evidence="5 11" id="KW-1133">Transmembrane helix</keyword>
<keyword evidence="10" id="KW-0807">Transducer</keyword>
<dbReference type="InterPro" id="IPR038550">
    <property type="entry name" value="GPCR_3_9-Cys_sf"/>
</dbReference>
<dbReference type="SUPFAM" id="SSF53822">
    <property type="entry name" value="Periplasmic binding protein-like I"/>
    <property type="match status" value="1"/>
</dbReference>
<dbReference type="OrthoDB" id="425344at2759"/>
<keyword evidence="7 11" id="KW-0472">Membrane</keyword>
<evidence type="ECO:0000256" key="5">
    <source>
        <dbReference type="ARBA" id="ARBA00022989"/>
    </source>
</evidence>
<protein>
    <recommendedName>
        <fullName evidence="12">G-protein coupled receptors family 3 profile domain-containing protein</fullName>
    </recommendedName>
</protein>
<dbReference type="GO" id="GO:0004930">
    <property type="term" value="F:G protein-coupled receptor activity"/>
    <property type="evidence" value="ECO:0007669"/>
    <property type="project" value="UniProtKB-KW"/>
</dbReference>
<comment type="caution">
    <text evidence="13">The sequence shown here is derived from an EMBL/GenBank/DDBJ whole genome shotgun (WGS) entry which is preliminary data.</text>
</comment>
<dbReference type="InterPro" id="IPR017979">
    <property type="entry name" value="GPCR_3_CS"/>
</dbReference>
<keyword evidence="6" id="KW-0297">G-protein coupled receptor</keyword>
<evidence type="ECO:0000256" key="6">
    <source>
        <dbReference type="ARBA" id="ARBA00023040"/>
    </source>
</evidence>
<comment type="subcellular location">
    <subcellularLocation>
        <location evidence="1">Cell membrane</location>
        <topology evidence="1">Multi-pass membrane protein</topology>
    </subcellularLocation>
</comment>
<evidence type="ECO:0000259" key="12">
    <source>
        <dbReference type="PROSITE" id="PS50259"/>
    </source>
</evidence>
<dbReference type="PROSITE" id="PS00981">
    <property type="entry name" value="G_PROTEIN_RECEP_F3_3"/>
    <property type="match status" value="1"/>
</dbReference>
<dbReference type="Proteomes" id="UP000749559">
    <property type="component" value="Unassembled WGS sequence"/>
</dbReference>
<dbReference type="Gene3D" id="2.10.50.30">
    <property type="entry name" value="GPCR, family 3, nine cysteines domain"/>
    <property type="match status" value="1"/>
</dbReference>
<dbReference type="Pfam" id="PF00003">
    <property type="entry name" value="7tm_3"/>
    <property type="match status" value="1"/>
</dbReference>
<dbReference type="FunFam" id="3.40.50.2300:FF:000145">
    <property type="entry name" value="Glutamate receptor, metabotropic"/>
    <property type="match status" value="1"/>
</dbReference>
<dbReference type="PRINTS" id="PR00593">
    <property type="entry name" value="MTABOTROPICR"/>
</dbReference>